<name>A0A6A6XYC3_9PEZI</name>
<dbReference type="Proteomes" id="UP000504636">
    <property type="component" value="Unplaced"/>
</dbReference>
<dbReference type="OrthoDB" id="5139943at2759"/>
<evidence type="ECO:0000313" key="2">
    <source>
        <dbReference type="EMBL" id="KAF2801492.1"/>
    </source>
</evidence>
<dbReference type="InterPro" id="IPR036047">
    <property type="entry name" value="F-box-like_dom_sf"/>
</dbReference>
<dbReference type="AlphaFoldDB" id="A0A6A6XYC3"/>
<dbReference type="InterPro" id="IPR001810">
    <property type="entry name" value="F-box_dom"/>
</dbReference>
<dbReference type="EMBL" id="MU003730">
    <property type="protein sequence ID" value="KAF2801492.1"/>
    <property type="molecule type" value="Genomic_DNA"/>
</dbReference>
<dbReference type="Pfam" id="PF12937">
    <property type="entry name" value="F-box-like"/>
    <property type="match status" value="1"/>
</dbReference>
<dbReference type="SUPFAM" id="SSF81383">
    <property type="entry name" value="F-box domain"/>
    <property type="match status" value="1"/>
</dbReference>
<evidence type="ECO:0000313" key="3">
    <source>
        <dbReference type="Proteomes" id="UP000504636"/>
    </source>
</evidence>
<dbReference type="Gene3D" id="1.20.1280.50">
    <property type="match status" value="1"/>
</dbReference>
<feature type="domain" description="F-box" evidence="1">
    <location>
        <begin position="3"/>
        <end position="49"/>
    </location>
</feature>
<reference evidence="2 4" key="1">
    <citation type="journal article" date="2020" name="Stud. Mycol.">
        <title>101 Dothideomycetes genomes: a test case for predicting lifestyles and emergence of pathogens.</title>
        <authorList>
            <person name="Haridas S."/>
            <person name="Albert R."/>
            <person name="Binder M."/>
            <person name="Bloem J."/>
            <person name="Labutti K."/>
            <person name="Salamov A."/>
            <person name="Andreopoulos B."/>
            <person name="Baker S."/>
            <person name="Barry K."/>
            <person name="Bills G."/>
            <person name="Bluhm B."/>
            <person name="Cannon C."/>
            <person name="Castanera R."/>
            <person name="Culley D."/>
            <person name="Daum C."/>
            <person name="Ezra D."/>
            <person name="Gonzalez J."/>
            <person name="Henrissat B."/>
            <person name="Kuo A."/>
            <person name="Liang C."/>
            <person name="Lipzen A."/>
            <person name="Lutzoni F."/>
            <person name="Magnuson J."/>
            <person name="Mondo S."/>
            <person name="Nolan M."/>
            <person name="Ohm R."/>
            <person name="Pangilinan J."/>
            <person name="Park H.-J."/>
            <person name="Ramirez L."/>
            <person name="Alfaro M."/>
            <person name="Sun H."/>
            <person name="Tritt A."/>
            <person name="Yoshinaga Y."/>
            <person name="Zwiers L.-H."/>
            <person name="Turgeon B."/>
            <person name="Goodwin S."/>
            <person name="Spatafora J."/>
            <person name="Crous P."/>
            <person name="Grigoriev I."/>
        </authorList>
    </citation>
    <scope>NUCLEOTIDE SEQUENCE</scope>
    <source>
        <strain evidence="2 4">CBS 304.34</strain>
    </source>
</reference>
<dbReference type="PROSITE" id="PS50181">
    <property type="entry name" value="FBOX"/>
    <property type="match status" value="1"/>
</dbReference>
<dbReference type="CDD" id="cd09917">
    <property type="entry name" value="F-box_SF"/>
    <property type="match status" value="1"/>
</dbReference>
<gene>
    <name evidence="2 4" type="ORF">BDZ99DRAFT_577617</name>
</gene>
<sequence>MAHKETRSLPVELIRRVAGFLPCTSALNLLLVSRRLRDAYNDRLVFKHIAQTSHLDRIDQRWKSSALFDEKSLLETEEAALAVEKLTSWCTEPTFPKAAEDFDSLFAAYDAYSSERKRSFKPGNSEGWKHTKDSYYLPKEGEVFEEVCWGARIFEGVEPDAGNGDGGGCTDAAAAFTTEQKDAATNLTWPVFSQVTTVDEWAASLGET</sequence>
<dbReference type="GeneID" id="54469612"/>
<dbReference type="RefSeq" id="XP_033568456.1">
    <property type="nucleotide sequence ID" value="XM_033728719.1"/>
</dbReference>
<evidence type="ECO:0000313" key="4">
    <source>
        <dbReference type="RefSeq" id="XP_033568456.1"/>
    </source>
</evidence>
<proteinExistence type="predicted"/>
<keyword evidence="3" id="KW-1185">Reference proteome</keyword>
<accession>A0A6A6XYC3</accession>
<protein>
    <recommendedName>
        <fullName evidence="1">F-box domain-containing protein</fullName>
    </recommendedName>
</protein>
<organism evidence="2">
    <name type="scientific">Mytilinidion resinicola</name>
    <dbReference type="NCBI Taxonomy" id="574789"/>
    <lineage>
        <taxon>Eukaryota</taxon>
        <taxon>Fungi</taxon>
        <taxon>Dikarya</taxon>
        <taxon>Ascomycota</taxon>
        <taxon>Pezizomycotina</taxon>
        <taxon>Dothideomycetes</taxon>
        <taxon>Pleosporomycetidae</taxon>
        <taxon>Mytilinidiales</taxon>
        <taxon>Mytilinidiaceae</taxon>
        <taxon>Mytilinidion</taxon>
    </lineage>
</organism>
<reference evidence="4" key="3">
    <citation type="submission" date="2025-04" db="UniProtKB">
        <authorList>
            <consortium name="RefSeq"/>
        </authorList>
    </citation>
    <scope>IDENTIFICATION</scope>
    <source>
        <strain evidence="4">CBS 304.34</strain>
    </source>
</reference>
<reference evidence="4" key="2">
    <citation type="submission" date="2020-04" db="EMBL/GenBank/DDBJ databases">
        <authorList>
            <consortium name="NCBI Genome Project"/>
        </authorList>
    </citation>
    <scope>NUCLEOTIDE SEQUENCE</scope>
    <source>
        <strain evidence="4">CBS 304.34</strain>
    </source>
</reference>
<evidence type="ECO:0000259" key="1">
    <source>
        <dbReference type="PROSITE" id="PS50181"/>
    </source>
</evidence>